<proteinExistence type="predicted"/>
<dbReference type="EMBL" id="CATOUU010000109">
    <property type="protein sequence ID" value="CAI9916736.1"/>
    <property type="molecule type" value="Genomic_DNA"/>
</dbReference>
<evidence type="ECO:0000259" key="1">
    <source>
        <dbReference type="Pfam" id="PF02121"/>
    </source>
</evidence>
<accession>A0AA86TGP8</accession>
<evidence type="ECO:0000313" key="4">
    <source>
        <dbReference type="EMBL" id="CAL6093857.1"/>
    </source>
</evidence>
<evidence type="ECO:0000313" key="5">
    <source>
        <dbReference type="EMBL" id="CAL6111896.1"/>
    </source>
</evidence>
<dbReference type="Gene3D" id="3.30.530.20">
    <property type="match status" value="1"/>
</dbReference>
<reference evidence="2" key="1">
    <citation type="submission" date="2023-06" db="EMBL/GenBank/DDBJ databases">
        <authorList>
            <person name="Kurt Z."/>
        </authorList>
    </citation>
    <scope>NUCLEOTIDE SEQUENCE</scope>
</reference>
<gene>
    <name evidence="3" type="ORF">HINF_LOCUS42819</name>
    <name evidence="2" type="ORF">HINF_LOCUS4381</name>
    <name evidence="4" type="ORF">HINF_LOCUS67191</name>
    <name evidence="5" type="ORF">HINF_LOCUS76768</name>
</gene>
<protein>
    <submittedName>
        <fullName evidence="2">Phosphatidylinositol transfer protein</fullName>
    </submittedName>
    <submittedName>
        <fullName evidence="4">Phosphatidylinositol_transfer protein</fullName>
    </submittedName>
</protein>
<dbReference type="PANTHER" id="PTHR10658">
    <property type="entry name" value="PHOSPHATIDYLINOSITOL TRANSFER PROTEIN"/>
    <property type="match status" value="1"/>
</dbReference>
<dbReference type="Pfam" id="PF02121">
    <property type="entry name" value="IP_trans"/>
    <property type="match status" value="2"/>
</dbReference>
<dbReference type="EMBL" id="CAXDID020000725">
    <property type="protein sequence ID" value="CAL6111896.1"/>
    <property type="molecule type" value="Genomic_DNA"/>
</dbReference>
<dbReference type="Proteomes" id="UP001642409">
    <property type="component" value="Unassembled WGS sequence"/>
</dbReference>
<dbReference type="InterPro" id="IPR023393">
    <property type="entry name" value="START-like_dom_sf"/>
</dbReference>
<comment type="caution">
    <text evidence="2">The sequence shown here is derived from an EMBL/GenBank/DDBJ whole genome shotgun (WGS) entry which is preliminary data.</text>
</comment>
<evidence type="ECO:0000313" key="2">
    <source>
        <dbReference type="EMBL" id="CAI9916736.1"/>
    </source>
</evidence>
<dbReference type="AlphaFoldDB" id="A0AA86TGP8"/>
<dbReference type="SUPFAM" id="SSF55961">
    <property type="entry name" value="Bet v1-like"/>
    <property type="match status" value="1"/>
</dbReference>
<reference evidence="4 6" key="2">
    <citation type="submission" date="2024-07" db="EMBL/GenBank/DDBJ databases">
        <authorList>
            <person name="Akdeniz Z."/>
        </authorList>
    </citation>
    <scope>NUCLEOTIDE SEQUENCE [LARGE SCALE GENOMIC DNA]</scope>
</reference>
<dbReference type="InterPro" id="IPR055261">
    <property type="entry name" value="PI_transfer_N"/>
</dbReference>
<dbReference type="EMBL" id="CAXDID020000461">
    <property type="protein sequence ID" value="CAL6093857.1"/>
    <property type="molecule type" value="Genomic_DNA"/>
</dbReference>
<dbReference type="GO" id="GO:0005548">
    <property type="term" value="F:phospholipid transporter activity"/>
    <property type="evidence" value="ECO:0007669"/>
    <property type="project" value="InterPro"/>
</dbReference>
<keyword evidence="6" id="KW-1185">Reference proteome</keyword>
<feature type="domain" description="Phosphatidylinositol transfer protein N-terminal" evidence="1">
    <location>
        <begin position="166"/>
        <end position="221"/>
    </location>
</feature>
<name>A0AA86TGP8_9EUKA</name>
<dbReference type="PANTHER" id="PTHR10658:SF11">
    <property type="entry name" value="VIBRATOR, ISOFORM B"/>
    <property type="match status" value="1"/>
</dbReference>
<feature type="domain" description="Phosphatidylinositol transfer protein N-terminal" evidence="1">
    <location>
        <begin position="1"/>
        <end position="126"/>
    </location>
</feature>
<dbReference type="EMBL" id="CATOUU010000859">
    <property type="protein sequence ID" value="CAI9955174.1"/>
    <property type="molecule type" value="Genomic_DNA"/>
</dbReference>
<evidence type="ECO:0000313" key="3">
    <source>
        <dbReference type="EMBL" id="CAI9955174.1"/>
    </source>
</evidence>
<evidence type="ECO:0000313" key="6">
    <source>
        <dbReference type="Proteomes" id="UP001642409"/>
    </source>
</evidence>
<dbReference type="InterPro" id="IPR001666">
    <property type="entry name" value="PI_transfer"/>
</dbReference>
<organism evidence="2">
    <name type="scientific">Hexamita inflata</name>
    <dbReference type="NCBI Taxonomy" id="28002"/>
    <lineage>
        <taxon>Eukaryota</taxon>
        <taxon>Metamonada</taxon>
        <taxon>Diplomonadida</taxon>
        <taxon>Hexamitidae</taxon>
        <taxon>Hexamitinae</taxon>
        <taxon>Hexamita</taxon>
    </lineage>
</organism>
<sequence>MKYYLYAFKLPFSCARFKVANAYMVGQSEKTANQGSKTVEVVSQDLIKSESNGETNIEITSKKIIHIDRAVPKGLKGMVPKYAYSIHEDSHTLWPCIDTIYSCPADPKKLTCEVRTITKDNGSLTELPEEFSCYVADKKKLTITSYDFQAELKALGQQEGLNVEYSYSYKLLVIDANIFGQSIIEKIAGSKMRTIFLNNYKNLILDYPNWKQFQTSDIERLRNGEGVKLQEVLEKDEEDVEEK</sequence>